<gene>
    <name evidence="1" type="ORF">M404DRAFT_293059</name>
</gene>
<keyword evidence="2" id="KW-1185">Reference proteome</keyword>
<evidence type="ECO:0000313" key="2">
    <source>
        <dbReference type="Proteomes" id="UP000054217"/>
    </source>
</evidence>
<reference evidence="1 2" key="1">
    <citation type="submission" date="2014-04" db="EMBL/GenBank/DDBJ databases">
        <authorList>
            <consortium name="DOE Joint Genome Institute"/>
            <person name="Kuo A."/>
            <person name="Kohler A."/>
            <person name="Costa M.D."/>
            <person name="Nagy L.G."/>
            <person name="Floudas D."/>
            <person name="Copeland A."/>
            <person name="Barry K.W."/>
            <person name="Cichocki N."/>
            <person name="Veneault-Fourrey C."/>
            <person name="LaButti K."/>
            <person name="Lindquist E.A."/>
            <person name="Lipzen A."/>
            <person name="Lundell T."/>
            <person name="Morin E."/>
            <person name="Murat C."/>
            <person name="Sun H."/>
            <person name="Tunlid A."/>
            <person name="Henrissat B."/>
            <person name="Grigoriev I.V."/>
            <person name="Hibbett D.S."/>
            <person name="Martin F."/>
            <person name="Nordberg H.P."/>
            <person name="Cantor M.N."/>
            <person name="Hua S.X."/>
        </authorList>
    </citation>
    <scope>NUCLEOTIDE SEQUENCE [LARGE SCALE GENOMIC DNA]</scope>
    <source>
        <strain evidence="1 2">Marx 270</strain>
    </source>
</reference>
<dbReference type="OrthoDB" id="2707230at2759"/>
<evidence type="ECO:0000313" key="1">
    <source>
        <dbReference type="EMBL" id="KIN95926.1"/>
    </source>
</evidence>
<accession>A0A0C3JE74</accession>
<dbReference type="EMBL" id="KN832057">
    <property type="protein sequence ID" value="KIN95926.1"/>
    <property type="molecule type" value="Genomic_DNA"/>
</dbReference>
<dbReference type="AlphaFoldDB" id="A0A0C3JE74"/>
<reference evidence="2" key="2">
    <citation type="submission" date="2015-01" db="EMBL/GenBank/DDBJ databases">
        <title>Evolutionary Origins and Diversification of the Mycorrhizal Mutualists.</title>
        <authorList>
            <consortium name="DOE Joint Genome Institute"/>
            <consortium name="Mycorrhizal Genomics Consortium"/>
            <person name="Kohler A."/>
            <person name="Kuo A."/>
            <person name="Nagy L.G."/>
            <person name="Floudas D."/>
            <person name="Copeland A."/>
            <person name="Barry K.W."/>
            <person name="Cichocki N."/>
            <person name="Veneault-Fourrey C."/>
            <person name="LaButti K."/>
            <person name="Lindquist E.A."/>
            <person name="Lipzen A."/>
            <person name="Lundell T."/>
            <person name="Morin E."/>
            <person name="Murat C."/>
            <person name="Riley R."/>
            <person name="Ohm R."/>
            <person name="Sun H."/>
            <person name="Tunlid A."/>
            <person name="Henrissat B."/>
            <person name="Grigoriev I.V."/>
            <person name="Hibbett D.S."/>
            <person name="Martin F."/>
        </authorList>
    </citation>
    <scope>NUCLEOTIDE SEQUENCE [LARGE SCALE GENOMIC DNA]</scope>
    <source>
        <strain evidence="2">Marx 270</strain>
    </source>
</reference>
<organism evidence="1 2">
    <name type="scientific">Pisolithus tinctorius Marx 270</name>
    <dbReference type="NCBI Taxonomy" id="870435"/>
    <lineage>
        <taxon>Eukaryota</taxon>
        <taxon>Fungi</taxon>
        <taxon>Dikarya</taxon>
        <taxon>Basidiomycota</taxon>
        <taxon>Agaricomycotina</taxon>
        <taxon>Agaricomycetes</taxon>
        <taxon>Agaricomycetidae</taxon>
        <taxon>Boletales</taxon>
        <taxon>Sclerodermatineae</taxon>
        <taxon>Pisolithaceae</taxon>
        <taxon>Pisolithus</taxon>
    </lineage>
</organism>
<sequence>MCCSSAAFTRENLGVALLYVLADRCIGVIDAVASEGVLQKFTRLLLTIPLELPFGTTNELVGQLSSHYPVTSSFLGAAKYRECVSNLLTAPLSSSLFPGSTGTTHLTSLSFYVRVKFTPF</sequence>
<name>A0A0C3JE74_PISTI</name>
<proteinExistence type="predicted"/>
<dbReference type="InParanoid" id="A0A0C3JE74"/>
<dbReference type="HOGENOM" id="CLU_2050574_0_0_1"/>
<dbReference type="Proteomes" id="UP000054217">
    <property type="component" value="Unassembled WGS sequence"/>
</dbReference>
<protein>
    <submittedName>
        <fullName evidence="1">Uncharacterized protein</fullName>
    </submittedName>
</protein>